<dbReference type="GO" id="GO:0005777">
    <property type="term" value="C:peroxisome"/>
    <property type="evidence" value="ECO:0007669"/>
    <property type="project" value="UniProtKB-SubCell"/>
</dbReference>
<dbReference type="GO" id="GO:0003997">
    <property type="term" value="F:acyl-CoA oxidase activity"/>
    <property type="evidence" value="ECO:0007669"/>
    <property type="project" value="UniProtKB-EC"/>
</dbReference>
<dbReference type="Pfam" id="PF02770">
    <property type="entry name" value="Acyl-CoA_dh_M"/>
    <property type="match status" value="1"/>
</dbReference>
<dbReference type="PIRSF" id="PIRSF000168">
    <property type="entry name" value="Acyl-CoA_oxidase"/>
    <property type="match status" value="1"/>
</dbReference>
<evidence type="ECO:0000256" key="14">
    <source>
        <dbReference type="PIRSR" id="PIRSR000168-2"/>
    </source>
</evidence>
<evidence type="ECO:0000256" key="4">
    <source>
        <dbReference type="ARBA" id="ARBA00004846"/>
    </source>
</evidence>
<feature type="domain" description="Acyl-coenzyme A oxidase N-terminal" evidence="17">
    <location>
        <begin position="20"/>
        <end position="135"/>
    </location>
</feature>
<evidence type="ECO:0000259" key="16">
    <source>
        <dbReference type="Pfam" id="PF02770"/>
    </source>
</evidence>
<dbReference type="FunFam" id="1.10.540.10:FF:000006">
    <property type="entry name" value="Acyl-coenzyme A oxidase"/>
    <property type="match status" value="1"/>
</dbReference>
<keyword evidence="9" id="KW-0560">Oxidoreductase</keyword>
<keyword evidence="11" id="KW-0576">Peroxisome</keyword>
<evidence type="ECO:0000256" key="6">
    <source>
        <dbReference type="ARBA" id="ARBA00022630"/>
    </source>
</evidence>
<dbReference type="InterPro" id="IPR036250">
    <property type="entry name" value="AcylCo_DH-like_C"/>
</dbReference>
<dbReference type="Proteomes" id="UP000807716">
    <property type="component" value="Unassembled WGS sequence"/>
</dbReference>
<evidence type="ECO:0000313" key="20">
    <source>
        <dbReference type="Proteomes" id="UP000807716"/>
    </source>
</evidence>
<dbReference type="InterPro" id="IPR012258">
    <property type="entry name" value="Acyl-CoA_oxidase"/>
</dbReference>
<feature type="domain" description="Acyl-CoA oxidase C-alpha1" evidence="18">
    <location>
        <begin position="279"/>
        <end position="447"/>
    </location>
</feature>
<evidence type="ECO:0000256" key="11">
    <source>
        <dbReference type="ARBA" id="ARBA00023140"/>
    </source>
</evidence>
<keyword evidence="10" id="KW-0443">Lipid metabolism</keyword>
<keyword evidence="7 12" id="KW-0274">FAD</keyword>
<evidence type="ECO:0000256" key="7">
    <source>
        <dbReference type="ARBA" id="ARBA00022827"/>
    </source>
</evidence>
<evidence type="ECO:0000256" key="9">
    <source>
        <dbReference type="ARBA" id="ARBA00023002"/>
    </source>
</evidence>
<evidence type="ECO:0000256" key="12">
    <source>
        <dbReference type="PIRNR" id="PIRNR000168"/>
    </source>
</evidence>
<dbReference type="Pfam" id="PF01756">
    <property type="entry name" value="ACOX"/>
    <property type="match status" value="1"/>
</dbReference>
<dbReference type="InterPro" id="IPR029320">
    <property type="entry name" value="Acyl-CoA_ox_N"/>
</dbReference>
<keyword evidence="6 12" id="KW-0285">Flavoprotein</keyword>
<dbReference type="FunFam" id="2.40.110.10:FF:000003">
    <property type="entry name" value="Acyl-coenzyme A oxidase"/>
    <property type="match status" value="1"/>
</dbReference>
<evidence type="ECO:0000256" key="1">
    <source>
        <dbReference type="ARBA" id="ARBA00001201"/>
    </source>
</evidence>
<evidence type="ECO:0000259" key="17">
    <source>
        <dbReference type="Pfam" id="PF14749"/>
    </source>
</evidence>
<evidence type="ECO:0000313" key="19">
    <source>
        <dbReference type="EMBL" id="KAG0266323.1"/>
    </source>
</evidence>
<dbReference type="Gene3D" id="2.40.110.10">
    <property type="entry name" value="Butyryl-CoA Dehydrogenase, subunit A, domain 2"/>
    <property type="match status" value="1"/>
</dbReference>
<dbReference type="InterPro" id="IPR046373">
    <property type="entry name" value="Acyl-CoA_Oxase/DH_mid-dom_sf"/>
</dbReference>
<dbReference type="Gene3D" id="1.20.140.10">
    <property type="entry name" value="Butyryl-CoA Dehydrogenase, subunit A, domain 3"/>
    <property type="match status" value="2"/>
</dbReference>
<feature type="domain" description="Acyl-CoA oxidase/dehydrogenase middle" evidence="16">
    <location>
        <begin position="137"/>
        <end position="231"/>
    </location>
</feature>
<evidence type="ECO:0000256" key="5">
    <source>
        <dbReference type="ARBA" id="ARBA00006288"/>
    </source>
</evidence>
<comment type="subcellular location">
    <subcellularLocation>
        <location evidence="3">Peroxisome</location>
    </subcellularLocation>
</comment>
<name>A0A9P6QDN7_9FUNG</name>
<dbReference type="GO" id="GO:0005504">
    <property type="term" value="F:fatty acid binding"/>
    <property type="evidence" value="ECO:0007669"/>
    <property type="project" value="TreeGrafter"/>
</dbReference>
<evidence type="ECO:0000259" key="15">
    <source>
        <dbReference type="Pfam" id="PF01756"/>
    </source>
</evidence>
<feature type="domain" description="Acyl-CoA oxidase C-terminal" evidence="15">
    <location>
        <begin position="494"/>
        <end position="675"/>
    </location>
</feature>
<feature type="binding site" evidence="14">
    <location>
        <position position="141"/>
    </location>
    <ligand>
        <name>FAD</name>
        <dbReference type="ChEBI" id="CHEBI:57692"/>
    </ligand>
</feature>
<reference evidence="19" key="1">
    <citation type="journal article" date="2020" name="Fungal Divers.">
        <title>Resolving the Mortierellaceae phylogeny through synthesis of multi-gene phylogenetics and phylogenomics.</title>
        <authorList>
            <person name="Vandepol N."/>
            <person name="Liber J."/>
            <person name="Desiro A."/>
            <person name="Na H."/>
            <person name="Kennedy M."/>
            <person name="Barry K."/>
            <person name="Grigoriev I.V."/>
            <person name="Miller A.N."/>
            <person name="O'Donnell K."/>
            <person name="Stajich J.E."/>
            <person name="Bonito G."/>
        </authorList>
    </citation>
    <scope>NUCLEOTIDE SEQUENCE</scope>
    <source>
        <strain evidence="19">BC1065</strain>
    </source>
</reference>
<dbReference type="GO" id="GO:0033540">
    <property type="term" value="P:fatty acid beta-oxidation using acyl-CoA oxidase"/>
    <property type="evidence" value="ECO:0007669"/>
    <property type="project" value="TreeGrafter"/>
</dbReference>
<comment type="similarity">
    <text evidence="5 12">Belongs to the acyl-CoA oxidase family.</text>
</comment>
<comment type="cofactor">
    <cofactor evidence="2">
        <name>FAD</name>
        <dbReference type="ChEBI" id="CHEBI:57692"/>
    </cofactor>
</comment>
<dbReference type="InterPro" id="IPR006091">
    <property type="entry name" value="Acyl-CoA_Oxase/DH_mid-dom"/>
</dbReference>
<dbReference type="EMBL" id="JAAAJB010000096">
    <property type="protein sequence ID" value="KAG0266323.1"/>
    <property type="molecule type" value="Genomic_DNA"/>
</dbReference>
<dbReference type="GO" id="GO:0071949">
    <property type="term" value="F:FAD binding"/>
    <property type="evidence" value="ECO:0007669"/>
    <property type="project" value="InterPro"/>
</dbReference>
<gene>
    <name evidence="19" type="primary">ACX5</name>
    <name evidence="19" type="ORF">DFQ27_009859</name>
</gene>
<comment type="caution">
    <text evidence="19">The sequence shown here is derived from an EMBL/GenBank/DDBJ whole genome shotgun (WGS) entry which is preliminary data.</text>
</comment>
<sequence>MAQSQNVKDLAAARSLATFNVPDMTNYIHGSKENVEQRRYIFSLIEKEPIFQKKDWAWLNHTDAVKRGIGMSTRLAEIKMENDLNDYDYSIMLEAVDDTLPILLHTGAFIPVITSQGTDEQHEKWLPSAQKFQILGCYAQTELGHGSNLSRLETTATFVRETGEWELNSTSFTASKWWIGGLGALCTHAVVQALLIIDGKDYGAHVFVVPLRSLENHQTFPGVEIGDIGPKAYGGFSKMDNGYARFNKYRIPLDHMLMRFSKVSRDGVYTKPPHAKLSYGSMVLLRSVMIRQAGNYLSRAATISTRYLTVRRQFNNPTVRRDTTNPQLETQVINYPMVQNRLFPLIAQSYALFAAGQQMMAMYFRMMQDMSQGNVDALAEVHAMSSALKSYCTTLSGVGVEECRKMMGGHGYSYFTGLSHLFSMVIPSNTFEGDNYVLTQQLARYIIKEVKTARTNPDRVTPFSRYLIRATGKNANAFGRETCSVAQDQDWLSWEVQLAAFEHRAARLAIELADNVEGTADGNWSDHNIECYRISHAHAQYILVLWFGQAIRDATAASADEKVEGPTGQVLWKLSHLHALHTIQTHLADFVEDGYLSPGQCQSLRRQVKALVASLADNAVALVDAFDHPDFVLNSALGAQDGDAYKRLWDAAQSEPLNQRKVCDGYEEYIRPLLKRHGEVKL</sequence>
<evidence type="ECO:0000256" key="10">
    <source>
        <dbReference type="ARBA" id="ARBA00023098"/>
    </source>
</evidence>
<dbReference type="SUPFAM" id="SSF47203">
    <property type="entry name" value="Acyl-CoA dehydrogenase C-terminal domain-like"/>
    <property type="match status" value="2"/>
</dbReference>
<accession>A0A9P6QDN7</accession>
<dbReference type="OrthoDB" id="538336at2759"/>
<feature type="active site" description="Proton acceptor" evidence="13">
    <location>
        <position position="432"/>
    </location>
</feature>
<dbReference type="Pfam" id="PF14749">
    <property type="entry name" value="Acyl-CoA_ox_N"/>
    <property type="match status" value="1"/>
</dbReference>
<evidence type="ECO:0000256" key="2">
    <source>
        <dbReference type="ARBA" id="ARBA00001974"/>
    </source>
</evidence>
<dbReference type="AlphaFoldDB" id="A0A9P6QDN7"/>
<protein>
    <recommendedName>
        <fullName evidence="12">Acyl-coenzyme A oxidase</fullName>
    </recommendedName>
</protein>
<keyword evidence="20" id="KW-1185">Reference proteome</keyword>
<dbReference type="GO" id="GO:0055088">
    <property type="term" value="P:lipid homeostasis"/>
    <property type="evidence" value="ECO:0007669"/>
    <property type="project" value="TreeGrafter"/>
</dbReference>
<dbReference type="SUPFAM" id="SSF56645">
    <property type="entry name" value="Acyl-CoA dehydrogenase NM domain-like"/>
    <property type="match status" value="1"/>
</dbReference>
<comment type="pathway">
    <text evidence="4">Lipid metabolism; peroxisomal fatty acid beta-oxidation.</text>
</comment>
<evidence type="ECO:0000256" key="13">
    <source>
        <dbReference type="PIRSR" id="PIRSR000168-1"/>
    </source>
</evidence>
<dbReference type="Gene3D" id="1.10.540.10">
    <property type="entry name" value="Acyl-CoA dehydrogenase/oxidase, N-terminal domain"/>
    <property type="match status" value="1"/>
</dbReference>
<dbReference type="FunFam" id="1.20.140.10:FF:000015">
    <property type="entry name" value="Acyl-coenzyme A oxidase"/>
    <property type="match status" value="1"/>
</dbReference>
<comment type="catalytic activity">
    <reaction evidence="1">
        <text>a 2,3-saturated acyl-CoA + O2 = a (2E)-enoyl-CoA + H2O2</text>
        <dbReference type="Rhea" id="RHEA:38959"/>
        <dbReference type="ChEBI" id="CHEBI:15379"/>
        <dbReference type="ChEBI" id="CHEBI:16240"/>
        <dbReference type="ChEBI" id="CHEBI:58856"/>
        <dbReference type="ChEBI" id="CHEBI:65111"/>
        <dbReference type="EC" id="1.3.3.6"/>
    </reaction>
</comment>
<dbReference type="FunFam" id="1.20.140.10:FF:000013">
    <property type="entry name" value="Acyl-coenzyme A oxidase"/>
    <property type="match status" value="1"/>
</dbReference>
<dbReference type="PANTHER" id="PTHR10909:SF250">
    <property type="entry name" value="PEROXISOMAL ACYL-COENZYME A OXIDASE 1"/>
    <property type="match status" value="1"/>
</dbReference>
<proteinExistence type="inferred from homology"/>
<dbReference type="InterPro" id="IPR009100">
    <property type="entry name" value="AcylCoA_DH/oxidase_NM_dom_sf"/>
</dbReference>
<keyword evidence="8" id="KW-0276">Fatty acid metabolism</keyword>
<dbReference type="Pfam" id="PF22924">
    <property type="entry name" value="ACOX_C_alpha1"/>
    <property type="match status" value="1"/>
</dbReference>
<organism evidence="19 20">
    <name type="scientific">Actinomortierella ambigua</name>
    <dbReference type="NCBI Taxonomy" id="1343610"/>
    <lineage>
        <taxon>Eukaryota</taxon>
        <taxon>Fungi</taxon>
        <taxon>Fungi incertae sedis</taxon>
        <taxon>Mucoromycota</taxon>
        <taxon>Mortierellomycotina</taxon>
        <taxon>Mortierellomycetes</taxon>
        <taxon>Mortierellales</taxon>
        <taxon>Mortierellaceae</taxon>
        <taxon>Actinomortierella</taxon>
    </lineage>
</organism>
<feature type="binding site" evidence="14">
    <location>
        <position position="180"/>
    </location>
    <ligand>
        <name>FAD</name>
        <dbReference type="ChEBI" id="CHEBI:57692"/>
    </ligand>
</feature>
<dbReference type="InterPro" id="IPR002655">
    <property type="entry name" value="Acyl-CoA_oxidase_C"/>
</dbReference>
<dbReference type="PANTHER" id="PTHR10909">
    <property type="entry name" value="ELECTRON TRANSPORT OXIDOREDUCTASE"/>
    <property type="match status" value="1"/>
</dbReference>
<dbReference type="InterPro" id="IPR055060">
    <property type="entry name" value="ACOX_C_alpha1"/>
</dbReference>
<evidence type="ECO:0000256" key="8">
    <source>
        <dbReference type="ARBA" id="ARBA00022832"/>
    </source>
</evidence>
<dbReference type="InterPro" id="IPR037069">
    <property type="entry name" value="AcylCoA_DH/ox_N_sf"/>
</dbReference>
<evidence type="ECO:0000256" key="3">
    <source>
        <dbReference type="ARBA" id="ARBA00004275"/>
    </source>
</evidence>
<evidence type="ECO:0000259" key="18">
    <source>
        <dbReference type="Pfam" id="PF22924"/>
    </source>
</evidence>